<feature type="compositionally biased region" description="Basic residues" evidence="1">
    <location>
        <begin position="47"/>
        <end position="71"/>
    </location>
</feature>
<feature type="non-terminal residue" evidence="2">
    <location>
        <position position="1"/>
    </location>
</feature>
<feature type="compositionally biased region" description="Basic and acidic residues" evidence="1">
    <location>
        <begin position="174"/>
        <end position="186"/>
    </location>
</feature>
<feature type="compositionally biased region" description="Basic and acidic residues" evidence="1">
    <location>
        <begin position="139"/>
        <end position="160"/>
    </location>
</feature>
<reference evidence="2" key="1">
    <citation type="submission" date="2020-02" db="EMBL/GenBank/DDBJ databases">
        <authorList>
            <person name="Meier V. D."/>
        </authorList>
    </citation>
    <scope>NUCLEOTIDE SEQUENCE</scope>
    <source>
        <strain evidence="2">AVDCRST_MAG49</strain>
    </source>
</reference>
<dbReference type="EMBL" id="CADCWG010000163">
    <property type="protein sequence ID" value="CAA9560685.1"/>
    <property type="molecule type" value="Genomic_DNA"/>
</dbReference>
<keyword evidence="2" id="KW-0808">Transferase</keyword>
<sequence length="306" mass="33115">EFEPRRRDHRLPHPVPSDRADQRLGPGEAGPQPRPPAHPRLPGRAGPRLRRAPRRPVLRRRPGAGRRSRPGRRADGAGPGAPEGDQHQGEHRPELRDGPPGGLPEGRAAAAPRREVRAAGRDLHRHAGRRTGHRLRGARPGDGDRREPADDGGPRGADRRRGGRGGRVGWCPGDRGRGPDPDAGERRLRRGLPGGLRRDPLEGRDQGAGGRGDDADHRRRAGALRHRRRGDPRAGAGPRAAAGDDPRRRGRDHGPPRRPRRPLPARRPGDAGPAAGGPLRQVPPDRHLAGVGPPRAWAAGRARRHL</sequence>
<evidence type="ECO:0000256" key="1">
    <source>
        <dbReference type="SAM" id="MobiDB-lite"/>
    </source>
</evidence>
<feature type="compositionally biased region" description="Basic and acidic residues" evidence="1">
    <location>
        <begin position="196"/>
        <end position="217"/>
    </location>
</feature>
<dbReference type="GO" id="GO:0003989">
    <property type="term" value="F:acetyl-CoA carboxylase activity"/>
    <property type="evidence" value="ECO:0007669"/>
    <property type="project" value="UniProtKB-EC"/>
</dbReference>
<gene>
    <name evidence="2" type="ORF">AVDCRST_MAG49-2531</name>
</gene>
<feature type="compositionally biased region" description="Basic and acidic residues" evidence="1">
    <location>
        <begin position="112"/>
        <end position="122"/>
    </location>
</feature>
<evidence type="ECO:0000313" key="2">
    <source>
        <dbReference type="EMBL" id="CAA9560685.1"/>
    </source>
</evidence>
<feature type="region of interest" description="Disordered" evidence="1">
    <location>
        <begin position="1"/>
        <end position="306"/>
    </location>
</feature>
<name>A0A6J4UUX2_9BACT</name>
<feature type="compositionally biased region" description="Basic and acidic residues" evidence="1">
    <location>
        <begin position="242"/>
        <end position="255"/>
    </location>
</feature>
<protein>
    <submittedName>
        <fullName evidence="2">Acetyl-coenzyme A carboxyl transferase alpha chain</fullName>
        <ecNumber evidence="2">6.4.1.2</ecNumber>
    </submittedName>
</protein>
<keyword evidence="2" id="KW-0436">Ligase</keyword>
<dbReference type="EC" id="6.4.1.2" evidence="2"/>
<feature type="compositionally biased region" description="Basic and acidic residues" evidence="1">
    <location>
        <begin position="84"/>
        <end position="97"/>
    </location>
</feature>
<dbReference type="AlphaFoldDB" id="A0A6J4UUX2"/>
<feature type="non-terminal residue" evidence="2">
    <location>
        <position position="306"/>
    </location>
</feature>
<feature type="compositionally biased region" description="Low complexity" evidence="1">
    <location>
        <begin position="289"/>
        <end position="300"/>
    </location>
</feature>
<feature type="compositionally biased region" description="Basic residues" evidence="1">
    <location>
        <begin position="123"/>
        <end position="137"/>
    </location>
</feature>
<feature type="compositionally biased region" description="Low complexity" evidence="1">
    <location>
        <begin position="270"/>
        <end position="280"/>
    </location>
</feature>
<proteinExistence type="predicted"/>
<accession>A0A6J4UUX2</accession>
<dbReference type="GO" id="GO:0016740">
    <property type="term" value="F:transferase activity"/>
    <property type="evidence" value="ECO:0007669"/>
    <property type="project" value="UniProtKB-KW"/>
</dbReference>
<organism evidence="2">
    <name type="scientific">uncultured Thermomicrobiales bacterium</name>
    <dbReference type="NCBI Taxonomy" id="1645740"/>
    <lineage>
        <taxon>Bacteria</taxon>
        <taxon>Pseudomonadati</taxon>
        <taxon>Thermomicrobiota</taxon>
        <taxon>Thermomicrobia</taxon>
        <taxon>Thermomicrobiales</taxon>
        <taxon>environmental samples</taxon>
    </lineage>
</organism>
<feature type="compositionally biased region" description="Basic residues" evidence="1">
    <location>
        <begin position="218"/>
        <end position="230"/>
    </location>
</feature>